<evidence type="ECO:0000256" key="1">
    <source>
        <dbReference type="SAM" id="Phobius"/>
    </source>
</evidence>
<reference evidence="2 3" key="1">
    <citation type="submission" date="2020-07" db="EMBL/GenBank/DDBJ databases">
        <title>Thermogemmata thermophila gen. nov., sp. nov., a novel moderate thermophilic planctomycete from a Kamchatka hot spring.</title>
        <authorList>
            <person name="Elcheninov A.G."/>
            <person name="Podosokorskaya O.A."/>
            <person name="Kovaleva O.L."/>
            <person name="Novikov A."/>
            <person name="Bonch-Osmolovskaya E.A."/>
            <person name="Toshchakov S.V."/>
            <person name="Kublanov I.V."/>
        </authorList>
    </citation>
    <scope>NUCLEOTIDE SEQUENCE [LARGE SCALE GENOMIC DNA]</scope>
    <source>
        <strain evidence="2 3">2918</strain>
    </source>
</reference>
<gene>
    <name evidence="2" type="ORF">H0921_07190</name>
</gene>
<feature type="transmembrane region" description="Helical" evidence="1">
    <location>
        <begin position="267"/>
        <end position="288"/>
    </location>
</feature>
<feature type="transmembrane region" description="Helical" evidence="1">
    <location>
        <begin position="115"/>
        <end position="132"/>
    </location>
</feature>
<comment type="caution">
    <text evidence="2">The sequence shown here is derived from an EMBL/GenBank/DDBJ whole genome shotgun (WGS) entry which is preliminary data.</text>
</comment>
<feature type="transmembrane region" description="Helical" evidence="1">
    <location>
        <begin position="213"/>
        <end position="234"/>
    </location>
</feature>
<sequence>MTGHRWWHPTPLVFLTVWLVLMAVGPSRLFRDPGTFWHTRVGELLWQEGFFRQDPFTFTFGGNLWIPHQWLGEMGMAWLYWWGGFELQLWAAAVLLAGIFALLGQRLLTAGWHPVAMAAAVAMALAAAGTHFHVRPHLVTIAGMAIIAILLAEVETGRAPLRKLSWLVPLLVLWANLHGGVLGGWGSLLITFGGWFLLWRMGGPSPLRHKQDLFLLVAVLLLPPLLMLANPYGWDLCRAWQSILDEPVLRQIIQEHRPLSAFDPAAWPAWFLIAAYGFLLLGLPKRAWRVTWFLPLLWAVQAVERCRHAALFVVVVLPILAAFWPQTCWARMAQSTRPDWFRSAPYHWPCPWRSWILPLSVLLMSLVLQAGNLSLPPLSQPDAIPPSTEWPVGVLPILQSEQDRSHLPARLFNDYRDGGFVIFYAPAYKVFVDDRCELFGGEWLHAFVLAASDDSRAAQAIPQWEERYGTFDYALVRHNTPFARYFATRPQEWELLAHDTLAAFYRRR</sequence>
<keyword evidence="1" id="KW-1133">Transmembrane helix</keyword>
<keyword evidence="1" id="KW-0812">Transmembrane</keyword>
<name>A0A7V8VD91_9BACT</name>
<keyword evidence="1" id="KW-0472">Membrane</keyword>
<protein>
    <recommendedName>
        <fullName evidence="4">Glycosyltransferase RgtA/B/C/D-like domain-containing protein</fullName>
    </recommendedName>
</protein>
<dbReference type="EMBL" id="JACEFB010000003">
    <property type="protein sequence ID" value="MBA2225943.1"/>
    <property type="molecule type" value="Genomic_DNA"/>
</dbReference>
<feature type="transmembrane region" description="Helical" evidence="1">
    <location>
        <begin position="138"/>
        <end position="154"/>
    </location>
</feature>
<dbReference type="Proteomes" id="UP000542342">
    <property type="component" value="Unassembled WGS sequence"/>
</dbReference>
<organism evidence="2 3">
    <name type="scientific">Thermogemmata fonticola</name>
    <dbReference type="NCBI Taxonomy" id="2755323"/>
    <lineage>
        <taxon>Bacteria</taxon>
        <taxon>Pseudomonadati</taxon>
        <taxon>Planctomycetota</taxon>
        <taxon>Planctomycetia</taxon>
        <taxon>Gemmatales</taxon>
        <taxon>Gemmataceae</taxon>
        <taxon>Thermogemmata</taxon>
    </lineage>
</organism>
<evidence type="ECO:0000313" key="2">
    <source>
        <dbReference type="EMBL" id="MBA2225943.1"/>
    </source>
</evidence>
<dbReference type="RefSeq" id="WP_194537367.1">
    <property type="nucleotide sequence ID" value="NZ_JACEFB010000003.1"/>
</dbReference>
<evidence type="ECO:0000313" key="3">
    <source>
        <dbReference type="Proteomes" id="UP000542342"/>
    </source>
</evidence>
<keyword evidence="3" id="KW-1185">Reference proteome</keyword>
<dbReference type="AlphaFoldDB" id="A0A7V8VD91"/>
<accession>A0A7V8VD91</accession>
<feature type="transmembrane region" description="Helical" evidence="1">
    <location>
        <begin position="309"/>
        <end position="332"/>
    </location>
</feature>
<evidence type="ECO:0008006" key="4">
    <source>
        <dbReference type="Google" id="ProtNLM"/>
    </source>
</evidence>
<feature type="transmembrane region" description="Helical" evidence="1">
    <location>
        <begin position="79"/>
        <end position="103"/>
    </location>
</feature>
<feature type="transmembrane region" description="Helical" evidence="1">
    <location>
        <begin position="183"/>
        <end position="201"/>
    </location>
</feature>
<proteinExistence type="predicted"/>